<protein>
    <recommendedName>
        <fullName evidence="3">Helix-turn-helix domain-containing protein</fullName>
    </recommendedName>
</protein>
<dbReference type="InterPro" id="IPR010982">
    <property type="entry name" value="Lambda_DNA-bd_dom_sf"/>
</dbReference>
<dbReference type="Proteomes" id="UP000198718">
    <property type="component" value="Unassembled WGS sequence"/>
</dbReference>
<organism evidence="1 2">
    <name type="scientific">Natronincola ferrireducens</name>
    <dbReference type="NCBI Taxonomy" id="393762"/>
    <lineage>
        <taxon>Bacteria</taxon>
        <taxon>Bacillati</taxon>
        <taxon>Bacillota</taxon>
        <taxon>Clostridia</taxon>
        <taxon>Peptostreptococcales</taxon>
        <taxon>Natronincolaceae</taxon>
        <taxon>Natronincola</taxon>
    </lineage>
</organism>
<name>A0A1G8X1D9_9FIRM</name>
<gene>
    <name evidence="1" type="ORF">SAMN05660472_00092</name>
</gene>
<dbReference type="Gene3D" id="1.10.260.40">
    <property type="entry name" value="lambda repressor-like DNA-binding domains"/>
    <property type="match status" value="1"/>
</dbReference>
<evidence type="ECO:0000313" key="1">
    <source>
        <dbReference type="EMBL" id="SDJ84468.1"/>
    </source>
</evidence>
<proteinExistence type="predicted"/>
<evidence type="ECO:0000313" key="2">
    <source>
        <dbReference type="Proteomes" id="UP000198718"/>
    </source>
</evidence>
<dbReference type="GO" id="GO:0003677">
    <property type="term" value="F:DNA binding"/>
    <property type="evidence" value="ECO:0007669"/>
    <property type="project" value="InterPro"/>
</dbReference>
<reference evidence="1 2" key="1">
    <citation type="submission" date="2016-10" db="EMBL/GenBank/DDBJ databases">
        <authorList>
            <person name="de Groot N.N."/>
        </authorList>
    </citation>
    <scope>NUCLEOTIDE SEQUENCE [LARGE SCALE GENOMIC DNA]</scope>
    <source>
        <strain evidence="1 2">DSM 18346</strain>
    </source>
</reference>
<dbReference type="OrthoDB" id="1956872at2"/>
<evidence type="ECO:0008006" key="3">
    <source>
        <dbReference type="Google" id="ProtNLM"/>
    </source>
</evidence>
<sequence length="70" mass="8459">MLFYLQNRNKTIKELRKNASLTVKELAKLMDYETVRITELEDVKLKDLPKDMRQQIIPILRQDYLDNISY</sequence>
<keyword evidence="2" id="KW-1185">Reference proteome</keyword>
<dbReference type="AlphaFoldDB" id="A0A1G8X1D9"/>
<dbReference type="SUPFAM" id="SSF47413">
    <property type="entry name" value="lambda repressor-like DNA-binding domains"/>
    <property type="match status" value="1"/>
</dbReference>
<accession>A0A1G8X1D9</accession>
<dbReference type="EMBL" id="FNFP01000001">
    <property type="protein sequence ID" value="SDJ84468.1"/>
    <property type="molecule type" value="Genomic_DNA"/>
</dbReference>
<dbReference type="RefSeq" id="WP_090548735.1">
    <property type="nucleotide sequence ID" value="NZ_FNFP01000001.1"/>
</dbReference>